<sequence length="105" mass="11352">MWAQSVDELPPLVGLQEATQLFGLSSRQNLPAVVRLGRFTPADYQLSGSPPWLLDTLIEAAPDIQAKSRTVMWSIVPQVEAALRQGRYTGPGSAIVPRGRAAKAL</sequence>
<accession>A0ABU7FTB0</accession>
<gene>
    <name evidence="1" type="ORF">VXC91_36970</name>
</gene>
<evidence type="ECO:0000313" key="2">
    <source>
        <dbReference type="Proteomes" id="UP001333996"/>
    </source>
</evidence>
<evidence type="ECO:0000313" key="1">
    <source>
        <dbReference type="EMBL" id="MED7827351.1"/>
    </source>
</evidence>
<keyword evidence="2" id="KW-1185">Reference proteome</keyword>
<dbReference type="RefSeq" id="WP_329511733.1">
    <property type="nucleotide sequence ID" value="NZ_BAAAYZ010000247.1"/>
</dbReference>
<dbReference type="Proteomes" id="UP001333996">
    <property type="component" value="Unassembled WGS sequence"/>
</dbReference>
<reference evidence="1" key="1">
    <citation type="submission" date="2024-01" db="EMBL/GenBank/DDBJ databases">
        <title>First draft genome sequence data of TA4-1, the type strain of Gram-positive actinobacterium Streptomyces chiangmaiensis.</title>
        <authorList>
            <person name="Yasawong M."/>
            <person name="Nantapong N."/>
        </authorList>
    </citation>
    <scope>NUCLEOTIDE SEQUENCE</scope>
    <source>
        <strain evidence="1">TA4-1</strain>
    </source>
</reference>
<dbReference type="EMBL" id="JAYWVC010000225">
    <property type="protein sequence ID" value="MED7827351.1"/>
    <property type="molecule type" value="Genomic_DNA"/>
</dbReference>
<proteinExistence type="predicted"/>
<organism evidence="1 2">
    <name type="scientific">Streptomyces chiangmaiensis</name>
    <dbReference type="NCBI Taxonomy" id="766497"/>
    <lineage>
        <taxon>Bacteria</taxon>
        <taxon>Bacillati</taxon>
        <taxon>Actinomycetota</taxon>
        <taxon>Actinomycetes</taxon>
        <taxon>Kitasatosporales</taxon>
        <taxon>Streptomycetaceae</taxon>
        <taxon>Streptomyces</taxon>
    </lineage>
</organism>
<name>A0ABU7FTB0_9ACTN</name>
<protein>
    <submittedName>
        <fullName evidence="1">Uncharacterized protein</fullName>
    </submittedName>
</protein>
<comment type="caution">
    <text evidence="1">The sequence shown here is derived from an EMBL/GenBank/DDBJ whole genome shotgun (WGS) entry which is preliminary data.</text>
</comment>